<dbReference type="RefSeq" id="WP_161391804.1">
    <property type="nucleotide sequence ID" value="NZ_JBHSCP010000002.1"/>
</dbReference>
<reference evidence="2 3" key="1">
    <citation type="submission" date="2019-12" db="EMBL/GenBank/DDBJ databases">
        <title>Genomic-based taxomic classification of the family Erythrobacteraceae.</title>
        <authorList>
            <person name="Xu L."/>
        </authorList>
    </citation>
    <scope>NUCLEOTIDE SEQUENCE [LARGE SCALE GENOMIC DNA]</scope>
    <source>
        <strain evidence="2 3">S36</strain>
    </source>
</reference>
<dbReference type="Proteomes" id="UP000469430">
    <property type="component" value="Unassembled WGS sequence"/>
</dbReference>
<sequence length="301" mass="33552">MAQRGRFAFLACAIATLIGHQPAAAQRIDSFSLTGQWALDFAEERCTLQGTFSDGSKQVRLVIQSYGDTDEYRATIIGDPLPRSSKTFDQIRYILPADTKERAMTRSFTGQVDGKRALSFPLRLGPELPKDMDPPDYSPVERETYMQSWRAGLPAYQQDLREITLVLDSWRHIRLNTGPILPVMNAMRLCARDLQQHWGLDPAVEENLSRRAAPDERTRDRILASYPYASLDAGINAYISVRFMVGADGLSTACVVQVQGVRKEFGSAICGSGPSRFRPALDENGQPVASVFRSDVTFQIQ</sequence>
<protein>
    <recommendedName>
        <fullName evidence="4">TonB C-terminal domain-containing protein</fullName>
    </recommendedName>
</protein>
<gene>
    <name evidence="2" type="ORF">GRI97_13805</name>
</gene>
<dbReference type="AlphaFoldDB" id="A0A6I4U089"/>
<feature type="chain" id="PRO_5026053334" description="TonB C-terminal domain-containing protein" evidence="1">
    <location>
        <begin position="26"/>
        <end position="301"/>
    </location>
</feature>
<dbReference type="OrthoDB" id="7585155at2"/>
<dbReference type="Gene3D" id="3.30.1150.10">
    <property type="match status" value="1"/>
</dbReference>
<evidence type="ECO:0000256" key="1">
    <source>
        <dbReference type="SAM" id="SignalP"/>
    </source>
</evidence>
<keyword evidence="1" id="KW-0732">Signal</keyword>
<organism evidence="2 3">
    <name type="scientific">Croceibacterium xixiisoli</name>
    <dbReference type="NCBI Taxonomy" id="1476466"/>
    <lineage>
        <taxon>Bacteria</taxon>
        <taxon>Pseudomonadati</taxon>
        <taxon>Pseudomonadota</taxon>
        <taxon>Alphaproteobacteria</taxon>
        <taxon>Sphingomonadales</taxon>
        <taxon>Erythrobacteraceae</taxon>
        <taxon>Croceibacterium</taxon>
    </lineage>
</organism>
<name>A0A6I4U089_9SPHN</name>
<evidence type="ECO:0000313" key="3">
    <source>
        <dbReference type="Proteomes" id="UP000469430"/>
    </source>
</evidence>
<evidence type="ECO:0008006" key="4">
    <source>
        <dbReference type="Google" id="ProtNLM"/>
    </source>
</evidence>
<keyword evidence="3" id="KW-1185">Reference proteome</keyword>
<dbReference type="EMBL" id="WTYJ01000003">
    <property type="protein sequence ID" value="MXP00064.1"/>
    <property type="molecule type" value="Genomic_DNA"/>
</dbReference>
<evidence type="ECO:0000313" key="2">
    <source>
        <dbReference type="EMBL" id="MXP00064.1"/>
    </source>
</evidence>
<accession>A0A6I4U089</accession>
<comment type="caution">
    <text evidence="2">The sequence shown here is derived from an EMBL/GenBank/DDBJ whole genome shotgun (WGS) entry which is preliminary data.</text>
</comment>
<proteinExistence type="predicted"/>
<feature type="signal peptide" evidence="1">
    <location>
        <begin position="1"/>
        <end position="25"/>
    </location>
</feature>